<name>A0A238FJ83_9BASI</name>
<evidence type="ECO:0000313" key="2">
    <source>
        <dbReference type="EMBL" id="SCV71238.1"/>
    </source>
</evidence>
<gene>
    <name evidence="2" type="ORF">BQ2448_2826</name>
</gene>
<evidence type="ECO:0000256" key="1">
    <source>
        <dbReference type="SAM" id="MobiDB-lite"/>
    </source>
</evidence>
<feature type="region of interest" description="Disordered" evidence="1">
    <location>
        <begin position="1"/>
        <end position="24"/>
    </location>
</feature>
<accession>A0A238FJ83</accession>
<dbReference type="EMBL" id="FMSP01000007">
    <property type="protein sequence ID" value="SCV71238.1"/>
    <property type="molecule type" value="Genomic_DNA"/>
</dbReference>
<feature type="region of interest" description="Disordered" evidence="1">
    <location>
        <begin position="181"/>
        <end position="216"/>
    </location>
</feature>
<evidence type="ECO:0000313" key="3">
    <source>
        <dbReference type="Proteomes" id="UP000198372"/>
    </source>
</evidence>
<feature type="compositionally biased region" description="Polar residues" evidence="1">
    <location>
        <begin position="13"/>
        <end position="24"/>
    </location>
</feature>
<dbReference type="AlphaFoldDB" id="A0A238FJ83"/>
<protein>
    <submittedName>
        <fullName evidence="2">BQ2448_2826 protein</fullName>
    </submittedName>
</protein>
<proteinExistence type="predicted"/>
<keyword evidence="3" id="KW-1185">Reference proteome</keyword>
<organism evidence="2 3">
    <name type="scientific">Microbotryum intermedium</name>
    <dbReference type="NCBI Taxonomy" id="269621"/>
    <lineage>
        <taxon>Eukaryota</taxon>
        <taxon>Fungi</taxon>
        <taxon>Dikarya</taxon>
        <taxon>Basidiomycota</taxon>
        <taxon>Pucciniomycotina</taxon>
        <taxon>Microbotryomycetes</taxon>
        <taxon>Microbotryales</taxon>
        <taxon>Microbotryaceae</taxon>
        <taxon>Microbotryum</taxon>
    </lineage>
</organism>
<dbReference type="Proteomes" id="UP000198372">
    <property type="component" value="Unassembled WGS sequence"/>
</dbReference>
<feature type="compositionally biased region" description="Low complexity" evidence="1">
    <location>
        <begin position="181"/>
        <end position="192"/>
    </location>
</feature>
<feature type="compositionally biased region" description="Low complexity" evidence="1">
    <location>
        <begin position="39"/>
        <end position="69"/>
    </location>
</feature>
<sequence length="216" mass="22367">MLKLAPGPDPTVAPTSSSSSNGALQSDLDFLKSLSTTTAATAATNSSATSTTRDVTTSETFPSSSSSSSNPNDITQSLAFLNLSRQLDASIPDSLASTQTAYDALLERKASTKQNGQGDVVEGEDVDNDDADQDEDDDGLDERAILDLLNKMESADLAAQEFEGRLDKLLQGLDGMLESLGAAGESGAADGTTAEDDSLGTASSDKKDESDPTEMQ</sequence>
<reference evidence="3" key="1">
    <citation type="submission" date="2016-09" db="EMBL/GenBank/DDBJ databases">
        <authorList>
            <person name="Jeantristanb JTB J.-T."/>
            <person name="Ricardo R."/>
        </authorList>
    </citation>
    <scope>NUCLEOTIDE SEQUENCE [LARGE SCALE GENOMIC DNA]</scope>
</reference>
<feature type="region of interest" description="Disordered" evidence="1">
    <location>
        <begin position="39"/>
        <end position="72"/>
    </location>
</feature>
<feature type="compositionally biased region" description="Acidic residues" evidence="1">
    <location>
        <begin position="121"/>
        <end position="140"/>
    </location>
</feature>
<feature type="region of interest" description="Disordered" evidence="1">
    <location>
        <begin position="109"/>
        <end position="141"/>
    </location>
</feature>
<dbReference type="OrthoDB" id="10451468at2759"/>